<dbReference type="EMBL" id="AP014704">
    <property type="protein sequence ID" value="BAQ45930.1"/>
    <property type="molecule type" value="Genomic_DNA"/>
</dbReference>
<accession>A0A0C6FST4</accession>
<keyword evidence="1" id="KW-1133">Transmembrane helix</keyword>
<dbReference type="AlphaFoldDB" id="A0A0C6FST4"/>
<reference evidence="3" key="2">
    <citation type="submission" date="2015-01" db="EMBL/GenBank/DDBJ databases">
        <title>Complete genome sequence of Methylobacterium aquaticum strain 22A.</title>
        <authorList>
            <person name="Tani A."/>
            <person name="Ogura Y."/>
            <person name="Hayashi T."/>
        </authorList>
    </citation>
    <scope>NUCLEOTIDE SEQUENCE [LARGE SCALE GENOMIC DNA]</scope>
    <source>
        <strain evidence="3">MA-22A</strain>
    </source>
</reference>
<reference evidence="2 3" key="1">
    <citation type="journal article" date="2015" name="Genome Announc.">
        <title>Complete Genome Sequence of Methylobacterium aquaticum Strain 22A, Isolated from Racomitrium japonicum Moss.</title>
        <authorList>
            <person name="Tani A."/>
            <person name="Ogura Y."/>
            <person name="Hayashi T."/>
            <person name="Kimbara K."/>
        </authorList>
    </citation>
    <scope>NUCLEOTIDE SEQUENCE [LARGE SCALE GENOMIC DNA]</scope>
    <source>
        <strain evidence="2 3">MA-22A</strain>
    </source>
</reference>
<protein>
    <submittedName>
        <fullName evidence="2">Uncharacterized protein</fullName>
    </submittedName>
</protein>
<evidence type="ECO:0000256" key="1">
    <source>
        <dbReference type="SAM" id="Phobius"/>
    </source>
</evidence>
<evidence type="ECO:0000313" key="2">
    <source>
        <dbReference type="EMBL" id="BAQ45930.1"/>
    </source>
</evidence>
<feature type="transmembrane region" description="Helical" evidence="1">
    <location>
        <begin position="40"/>
        <end position="59"/>
    </location>
</feature>
<dbReference type="Proteomes" id="UP000061432">
    <property type="component" value="Chromosome"/>
</dbReference>
<keyword evidence="1" id="KW-0812">Transmembrane</keyword>
<name>A0A0C6FST4_9HYPH</name>
<dbReference type="KEGG" id="maqu:Maq22A_c13585"/>
<keyword evidence="1" id="KW-0472">Membrane</keyword>
<evidence type="ECO:0000313" key="3">
    <source>
        <dbReference type="Proteomes" id="UP000061432"/>
    </source>
</evidence>
<proteinExistence type="predicted"/>
<dbReference type="PATRIC" id="fig|270351.10.peg.2617"/>
<sequence length="62" mass="7036">MTCSAGAATEGGMGWRAADEYDREERERLRALPLRERYPWGRLAAVGTALAVAVAWFWWRHG</sequence>
<gene>
    <name evidence="2" type="ORF">Maq22A_c13585</name>
</gene>
<organism evidence="2 3">
    <name type="scientific">Methylobacterium aquaticum</name>
    <dbReference type="NCBI Taxonomy" id="270351"/>
    <lineage>
        <taxon>Bacteria</taxon>
        <taxon>Pseudomonadati</taxon>
        <taxon>Pseudomonadota</taxon>
        <taxon>Alphaproteobacteria</taxon>
        <taxon>Hyphomicrobiales</taxon>
        <taxon>Methylobacteriaceae</taxon>
        <taxon>Methylobacterium</taxon>
    </lineage>
</organism>
<dbReference type="STRING" id="270351.Maq22A_c13585"/>